<organism evidence="1 2">
    <name type="scientific">Rhodococcus sovatensis</name>
    <dbReference type="NCBI Taxonomy" id="1805840"/>
    <lineage>
        <taxon>Bacteria</taxon>
        <taxon>Bacillati</taxon>
        <taxon>Actinomycetota</taxon>
        <taxon>Actinomycetes</taxon>
        <taxon>Mycobacteriales</taxon>
        <taxon>Nocardiaceae</taxon>
        <taxon>Rhodococcus</taxon>
    </lineage>
</organism>
<dbReference type="Proteomes" id="UP001432000">
    <property type="component" value="Chromosome"/>
</dbReference>
<dbReference type="EMBL" id="CP147846">
    <property type="protein sequence ID" value="WXG70162.1"/>
    <property type="molecule type" value="Genomic_DNA"/>
</dbReference>
<sequence length="57" mass="6212">MTTTEARKAWTPDERRNVAAAAARASIALRERDGLDVPQWIRDAAAGRPTTPPAEQP</sequence>
<evidence type="ECO:0000313" key="1">
    <source>
        <dbReference type="EMBL" id="WXG70162.1"/>
    </source>
</evidence>
<reference evidence="1 2" key="1">
    <citation type="submission" date="2024-03" db="EMBL/GenBank/DDBJ databases">
        <title>Natural products discovery in diverse microorganisms through a two-stage MS feature dereplication strategy.</title>
        <authorList>
            <person name="Zhang R."/>
        </authorList>
    </citation>
    <scope>NUCLEOTIDE SEQUENCE [LARGE SCALE GENOMIC DNA]</scope>
    <source>
        <strain evidence="1 2">18930</strain>
    </source>
</reference>
<keyword evidence="2" id="KW-1185">Reference proteome</keyword>
<dbReference type="RefSeq" id="WP_338891378.1">
    <property type="nucleotide sequence ID" value="NZ_CP147846.1"/>
</dbReference>
<proteinExistence type="predicted"/>
<evidence type="ECO:0000313" key="2">
    <source>
        <dbReference type="Proteomes" id="UP001432000"/>
    </source>
</evidence>
<accession>A0ABZ2PQ81</accession>
<protein>
    <submittedName>
        <fullName evidence="1">Uncharacterized protein</fullName>
    </submittedName>
</protein>
<name>A0ABZ2PQ81_9NOCA</name>
<gene>
    <name evidence="1" type="ORF">WDS16_06480</name>
</gene>